<evidence type="ECO:0000313" key="1">
    <source>
        <dbReference type="EMBL" id="EDN94148.1"/>
    </source>
</evidence>
<keyword evidence="2" id="KW-1185">Reference proteome</keyword>
<dbReference type="InParanoid" id="A7EXF6"/>
<gene>
    <name evidence="1" type="ORF">SS1G_10017</name>
</gene>
<dbReference type="AlphaFoldDB" id="A7EXF6"/>
<dbReference type="Proteomes" id="UP000001312">
    <property type="component" value="Unassembled WGS sequence"/>
</dbReference>
<dbReference type="RefSeq" id="XP_001589382.1">
    <property type="nucleotide sequence ID" value="XM_001589332.1"/>
</dbReference>
<proteinExistence type="predicted"/>
<organism evidence="1 2">
    <name type="scientific">Sclerotinia sclerotiorum (strain ATCC 18683 / 1980 / Ss-1)</name>
    <name type="common">White mold</name>
    <name type="synonym">Whetzelinia sclerotiorum</name>
    <dbReference type="NCBI Taxonomy" id="665079"/>
    <lineage>
        <taxon>Eukaryota</taxon>
        <taxon>Fungi</taxon>
        <taxon>Dikarya</taxon>
        <taxon>Ascomycota</taxon>
        <taxon>Pezizomycotina</taxon>
        <taxon>Leotiomycetes</taxon>
        <taxon>Helotiales</taxon>
        <taxon>Sclerotiniaceae</taxon>
        <taxon>Sclerotinia</taxon>
    </lineage>
</organism>
<protein>
    <submittedName>
        <fullName evidence="1">Uncharacterized protein</fullName>
    </submittedName>
</protein>
<dbReference type="EMBL" id="CH476634">
    <property type="protein sequence ID" value="EDN94148.1"/>
    <property type="molecule type" value="Genomic_DNA"/>
</dbReference>
<accession>A7EXF6</accession>
<sequence>MQESVKKVGVFGGQSDYIDGLDCFKTSYKTEKARVEVGPGRYGWLYYDRNLSIVELFLIFNVRVDRTLTTYWVHVRQGRGSYCPD</sequence>
<evidence type="ECO:0000313" key="2">
    <source>
        <dbReference type="Proteomes" id="UP000001312"/>
    </source>
</evidence>
<dbReference type="KEGG" id="ssl:SS1G_10017"/>
<name>A7EXF6_SCLS1</name>
<dbReference type="GeneID" id="5485366"/>
<reference evidence="2" key="1">
    <citation type="journal article" date="2011" name="PLoS Genet.">
        <title>Genomic analysis of the necrotrophic fungal pathogens Sclerotinia sclerotiorum and Botrytis cinerea.</title>
        <authorList>
            <person name="Amselem J."/>
            <person name="Cuomo C.A."/>
            <person name="van Kan J.A."/>
            <person name="Viaud M."/>
            <person name="Benito E.P."/>
            <person name="Couloux A."/>
            <person name="Coutinho P.M."/>
            <person name="de Vries R.P."/>
            <person name="Dyer P.S."/>
            <person name="Fillinger S."/>
            <person name="Fournier E."/>
            <person name="Gout L."/>
            <person name="Hahn M."/>
            <person name="Kohn L."/>
            <person name="Lapalu N."/>
            <person name="Plummer K.M."/>
            <person name="Pradier J.M."/>
            <person name="Quevillon E."/>
            <person name="Sharon A."/>
            <person name="Simon A."/>
            <person name="ten Have A."/>
            <person name="Tudzynski B."/>
            <person name="Tudzynski P."/>
            <person name="Wincker P."/>
            <person name="Andrew M."/>
            <person name="Anthouard V."/>
            <person name="Beever R.E."/>
            <person name="Beffa R."/>
            <person name="Benoit I."/>
            <person name="Bouzid O."/>
            <person name="Brault B."/>
            <person name="Chen Z."/>
            <person name="Choquer M."/>
            <person name="Collemare J."/>
            <person name="Cotton P."/>
            <person name="Danchin E.G."/>
            <person name="Da Silva C."/>
            <person name="Gautier A."/>
            <person name="Giraud C."/>
            <person name="Giraud T."/>
            <person name="Gonzalez C."/>
            <person name="Grossetete S."/>
            <person name="Guldener U."/>
            <person name="Henrissat B."/>
            <person name="Howlett B.J."/>
            <person name="Kodira C."/>
            <person name="Kretschmer M."/>
            <person name="Lappartient A."/>
            <person name="Leroch M."/>
            <person name="Levis C."/>
            <person name="Mauceli E."/>
            <person name="Neuveglise C."/>
            <person name="Oeser B."/>
            <person name="Pearson M."/>
            <person name="Poulain J."/>
            <person name="Poussereau N."/>
            <person name="Quesneville H."/>
            <person name="Rascle C."/>
            <person name="Schumacher J."/>
            <person name="Segurens B."/>
            <person name="Sexton A."/>
            <person name="Silva E."/>
            <person name="Sirven C."/>
            <person name="Soanes D.M."/>
            <person name="Talbot N.J."/>
            <person name="Templeton M."/>
            <person name="Yandava C."/>
            <person name="Yarden O."/>
            <person name="Zeng Q."/>
            <person name="Rollins J.A."/>
            <person name="Lebrun M.H."/>
            <person name="Dickman M."/>
        </authorList>
    </citation>
    <scope>NUCLEOTIDE SEQUENCE [LARGE SCALE GENOMIC DNA]</scope>
    <source>
        <strain evidence="2">ATCC 18683 / 1980 / Ss-1</strain>
    </source>
</reference>